<accession>A0ABT0LC74</accession>
<evidence type="ECO:0000256" key="4">
    <source>
        <dbReference type="ARBA" id="ARBA00022989"/>
    </source>
</evidence>
<evidence type="ECO:0000256" key="2">
    <source>
        <dbReference type="ARBA" id="ARBA00022475"/>
    </source>
</evidence>
<dbReference type="EMBL" id="JAKIKS010000044">
    <property type="protein sequence ID" value="MCL1125296.1"/>
    <property type="molecule type" value="Genomic_DNA"/>
</dbReference>
<dbReference type="PANTHER" id="PTHR30086">
    <property type="entry name" value="ARGININE EXPORTER PROTEIN ARGO"/>
    <property type="match status" value="1"/>
</dbReference>
<proteinExistence type="predicted"/>
<reference evidence="7 8" key="1">
    <citation type="submission" date="2022-01" db="EMBL/GenBank/DDBJ databases">
        <title>Whole genome-based taxonomy of the Shewanellaceae.</title>
        <authorList>
            <person name="Martin-Rodriguez A.J."/>
        </authorList>
    </citation>
    <scope>NUCLEOTIDE SEQUENCE [LARGE SCALE GENOMIC DNA]</scope>
    <source>
        <strain evidence="7 8">DSM 17177</strain>
    </source>
</reference>
<evidence type="ECO:0000313" key="7">
    <source>
        <dbReference type="EMBL" id="MCL1125296.1"/>
    </source>
</evidence>
<keyword evidence="3 6" id="KW-0812">Transmembrane</keyword>
<evidence type="ECO:0000256" key="3">
    <source>
        <dbReference type="ARBA" id="ARBA00022692"/>
    </source>
</evidence>
<evidence type="ECO:0000313" key="8">
    <source>
        <dbReference type="Proteomes" id="UP001203423"/>
    </source>
</evidence>
<protein>
    <submittedName>
        <fullName evidence="7">LysE family translocator</fullName>
    </submittedName>
</protein>
<keyword evidence="4 6" id="KW-1133">Transmembrane helix</keyword>
<evidence type="ECO:0000256" key="5">
    <source>
        <dbReference type="ARBA" id="ARBA00023136"/>
    </source>
</evidence>
<sequence>MDFELLTTLAIIHSLALMSPGPDFALTVKVATQQNRQVALAAALGISVGILILTSLSLTGVSLLIHSSTILFTLVQLMGASYLAWIGVHALKAAFSSLSLNNSSKKKAISIIVLSPLQAFRQGLLTNLLNPKALIFFITLFSTLITPEVDLKTQLASVILLFSLSLLWFSLLSLFLSKAHIQLRLKHMTPMINLVTGIIFLSIALGIIVEVLIPFMT</sequence>
<dbReference type="InterPro" id="IPR001123">
    <property type="entry name" value="LeuE-type"/>
</dbReference>
<keyword evidence="2" id="KW-1003">Cell membrane</keyword>
<dbReference type="PANTHER" id="PTHR30086:SF17">
    <property type="entry name" value="LYSE FAMILY TRANSLOCATOR"/>
    <property type="match status" value="1"/>
</dbReference>
<feature type="transmembrane region" description="Helical" evidence="6">
    <location>
        <begin position="70"/>
        <end position="88"/>
    </location>
</feature>
<feature type="transmembrane region" description="Helical" evidence="6">
    <location>
        <begin position="155"/>
        <end position="176"/>
    </location>
</feature>
<name>A0ABT0LC74_9GAMM</name>
<dbReference type="Pfam" id="PF01810">
    <property type="entry name" value="LysE"/>
    <property type="match status" value="1"/>
</dbReference>
<comment type="caution">
    <text evidence="7">The sequence shown here is derived from an EMBL/GenBank/DDBJ whole genome shotgun (WGS) entry which is preliminary data.</text>
</comment>
<organism evidence="7 8">
    <name type="scientific">Shewanella surugensis</name>
    <dbReference type="NCBI Taxonomy" id="212020"/>
    <lineage>
        <taxon>Bacteria</taxon>
        <taxon>Pseudomonadati</taxon>
        <taxon>Pseudomonadota</taxon>
        <taxon>Gammaproteobacteria</taxon>
        <taxon>Alteromonadales</taxon>
        <taxon>Shewanellaceae</taxon>
        <taxon>Shewanella</taxon>
    </lineage>
</organism>
<keyword evidence="5 6" id="KW-0472">Membrane</keyword>
<dbReference type="RefSeq" id="WP_248940610.1">
    <property type="nucleotide sequence ID" value="NZ_JAKIKS010000044.1"/>
</dbReference>
<evidence type="ECO:0000256" key="6">
    <source>
        <dbReference type="SAM" id="Phobius"/>
    </source>
</evidence>
<gene>
    <name evidence="7" type="ORF">L2764_12615</name>
</gene>
<feature type="transmembrane region" description="Helical" evidence="6">
    <location>
        <begin position="41"/>
        <end position="65"/>
    </location>
</feature>
<dbReference type="PIRSF" id="PIRSF006324">
    <property type="entry name" value="LeuE"/>
    <property type="match status" value="1"/>
</dbReference>
<feature type="transmembrane region" description="Helical" evidence="6">
    <location>
        <begin position="133"/>
        <end position="149"/>
    </location>
</feature>
<dbReference type="Proteomes" id="UP001203423">
    <property type="component" value="Unassembled WGS sequence"/>
</dbReference>
<feature type="transmembrane region" description="Helical" evidence="6">
    <location>
        <begin position="188"/>
        <end position="213"/>
    </location>
</feature>
<keyword evidence="8" id="KW-1185">Reference proteome</keyword>
<comment type="subcellular location">
    <subcellularLocation>
        <location evidence="1">Cell membrane</location>
        <topology evidence="1">Multi-pass membrane protein</topology>
    </subcellularLocation>
</comment>
<evidence type="ECO:0000256" key="1">
    <source>
        <dbReference type="ARBA" id="ARBA00004651"/>
    </source>
</evidence>